<keyword evidence="3" id="KW-1185">Reference proteome</keyword>
<dbReference type="AlphaFoldDB" id="A0A1W1X6Z6"/>
<dbReference type="PANTHER" id="PTHR37512:SF1">
    <property type="entry name" value="NADR_TTD14 AAA DOMAIN-CONTAINING PROTEIN"/>
    <property type="match status" value="1"/>
</dbReference>
<gene>
    <name evidence="2" type="ORF">SAMN02745857_00756</name>
</gene>
<dbReference type="STRING" id="1121001.SAMN02745857_00756"/>
<evidence type="ECO:0000313" key="2">
    <source>
        <dbReference type="EMBL" id="SMC19630.1"/>
    </source>
</evidence>
<dbReference type="Gene3D" id="3.40.50.620">
    <property type="entry name" value="HUPs"/>
    <property type="match status" value="1"/>
</dbReference>
<sequence>MKPYRHGLVVGKFAPLHFGHEALLHAAQAQCERLFVISYSSPELPGCEPERRRRWLALRVPAAEVLIVTPQRIACWQAAGKPVPDLPPNDAPDDEQRHFVASLCLHVLETTIDAVFTGEDYGDGFAAVLAERFSAALARPHPVTHVRLNRTAQPGNPSGTLLRGDIHAHRQLLAPEVYADFVERICLLGGESSGKSTLSVALAGALGTGYVAEYGRERWEQQAGELRYDDLLAIAQEQVRREEQAARQATRYLVCDTSPLTTLFYCLYYFKQAEPALHALATRHYHHTVLCAPDFPFVQDGTRQTAAFRQLQHDWYLQQLAGQPWLLASGAVPDRISAICSALQAGLR</sequence>
<protein>
    <submittedName>
        <fullName evidence="2">Nicotinamide-nucleotide adenylyltransferase, NadR type</fullName>
    </submittedName>
</protein>
<dbReference type="InterPro" id="IPR027417">
    <property type="entry name" value="P-loop_NTPase"/>
</dbReference>
<dbReference type="EMBL" id="FWXD01000003">
    <property type="protein sequence ID" value="SMC19630.1"/>
    <property type="molecule type" value="Genomic_DNA"/>
</dbReference>
<dbReference type="InterPro" id="IPR014729">
    <property type="entry name" value="Rossmann-like_a/b/a_fold"/>
</dbReference>
<dbReference type="RefSeq" id="WP_084089207.1">
    <property type="nucleotide sequence ID" value="NZ_FWXD01000003.1"/>
</dbReference>
<dbReference type="SUPFAM" id="SSF52374">
    <property type="entry name" value="Nucleotidylyl transferase"/>
    <property type="match status" value="1"/>
</dbReference>
<evidence type="ECO:0000259" key="1">
    <source>
        <dbReference type="Pfam" id="PF13521"/>
    </source>
</evidence>
<dbReference type="GO" id="GO:0016779">
    <property type="term" value="F:nucleotidyltransferase activity"/>
    <property type="evidence" value="ECO:0007669"/>
    <property type="project" value="UniProtKB-KW"/>
</dbReference>
<dbReference type="Proteomes" id="UP000192761">
    <property type="component" value="Unassembled WGS sequence"/>
</dbReference>
<keyword evidence="2" id="KW-0548">Nucleotidyltransferase</keyword>
<organism evidence="2 3">
    <name type="scientific">Andreprevotia lacus DSM 23236</name>
    <dbReference type="NCBI Taxonomy" id="1121001"/>
    <lineage>
        <taxon>Bacteria</taxon>
        <taxon>Pseudomonadati</taxon>
        <taxon>Pseudomonadota</taxon>
        <taxon>Betaproteobacteria</taxon>
        <taxon>Neisseriales</taxon>
        <taxon>Chitinibacteraceae</taxon>
        <taxon>Andreprevotia</taxon>
    </lineage>
</organism>
<accession>A0A1W1X6Z6</accession>
<keyword evidence="2" id="KW-0808">Transferase</keyword>
<dbReference type="PANTHER" id="PTHR37512">
    <property type="entry name" value="TRIFUNCTIONAL NAD BIOSYNTHESIS/REGULATOR PROTEIN NADR"/>
    <property type="match status" value="1"/>
</dbReference>
<dbReference type="OrthoDB" id="9151999at2"/>
<reference evidence="2 3" key="1">
    <citation type="submission" date="2017-04" db="EMBL/GenBank/DDBJ databases">
        <authorList>
            <person name="Afonso C.L."/>
            <person name="Miller P.J."/>
            <person name="Scott M.A."/>
            <person name="Spackman E."/>
            <person name="Goraichik I."/>
            <person name="Dimitrov K.M."/>
            <person name="Suarez D.L."/>
            <person name="Swayne D.E."/>
        </authorList>
    </citation>
    <scope>NUCLEOTIDE SEQUENCE [LARGE SCALE GENOMIC DNA]</scope>
    <source>
        <strain evidence="2 3">DSM 23236</strain>
    </source>
</reference>
<dbReference type="InterPro" id="IPR052735">
    <property type="entry name" value="NAD_biosynth-regulator"/>
</dbReference>
<dbReference type="SUPFAM" id="SSF52540">
    <property type="entry name" value="P-loop containing nucleoside triphosphate hydrolases"/>
    <property type="match status" value="1"/>
</dbReference>
<dbReference type="InterPro" id="IPR038727">
    <property type="entry name" value="NadR/Ttd14_AAA_dom"/>
</dbReference>
<proteinExistence type="predicted"/>
<name>A0A1W1X6Z6_9NEIS</name>
<dbReference type="Pfam" id="PF13521">
    <property type="entry name" value="AAA_28"/>
    <property type="match status" value="1"/>
</dbReference>
<feature type="domain" description="NadR/Ttd14 AAA" evidence="1">
    <location>
        <begin position="184"/>
        <end position="318"/>
    </location>
</feature>
<dbReference type="Gene3D" id="3.40.50.300">
    <property type="entry name" value="P-loop containing nucleotide triphosphate hydrolases"/>
    <property type="match status" value="1"/>
</dbReference>
<evidence type="ECO:0000313" key="3">
    <source>
        <dbReference type="Proteomes" id="UP000192761"/>
    </source>
</evidence>